<dbReference type="RefSeq" id="WP_066926608.1">
    <property type="nucleotide sequence ID" value="NZ_BPQO01000009.1"/>
</dbReference>
<evidence type="ECO:0000313" key="4">
    <source>
        <dbReference type="Proteomes" id="UP001055247"/>
    </source>
</evidence>
<dbReference type="Proteomes" id="UP001055247">
    <property type="component" value="Unassembled WGS sequence"/>
</dbReference>
<sequence>MIGKTALVAAFALALVPSLVGAQNGRWSGYGDRRGIVAPPQTVEFGRAVGPRDPTGILRGQGISSRHGGIGNMGGGSGRSANTGIGLGGIGANQGARF</sequence>
<protein>
    <submittedName>
        <fullName evidence="3">Uncharacterized protein</fullName>
    </submittedName>
</protein>
<gene>
    <name evidence="3" type="ORF">BHAOGJBA_2529</name>
</gene>
<evidence type="ECO:0000256" key="2">
    <source>
        <dbReference type="SAM" id="SignalP"/>
    </source>
</evidence>
<dbReference type="AlphaFoldDB" id="A0AAV4ZLM2"/>
<name>A0AAV4ZLM2_9HYPH</name>
<organism evidence="3 4">
    <name type="scientific">Methylobacterium hispanicum</name>
    <dbReference type="NCBI Taxonomy" id="270350"/>
    <lineage>
        <taxon>Bacteria</taxon>
        <taxon>Pseudomonadati</taxon>
        <taxon>Pseudomonadota</taxon>
        <taxon>Alphaproteobacteria</taxon>
        <taxon>Hyphomicrobiales</taxon>
        <taxon>Methylobacteriaceae</taxon>
        <taxon>Methylobacterium</taxon>
    </lineage>
</organism>
<accession>A0AAV4ZLM2</accession>
<feature type="chain" id="PRO_5043607523" evidence="2">
    <location>
        <begin position="23"/>
        <end position="98"/>
    </location>
</feature>
<feature type="signal peptide" evidence="2">
    <location>
        <begin position="1"/>
        <end position="22"/>
    </location>
</feature>
<evidence type="ECO:0000256" key="1">
    <source>
        <dbReference type="SAM" id="MobiDB-lite"/>
    </source>
</evidence>
<proteinExistence type="predicted"/>
<keyword evidence="2" id="KW-0732">Signal</keyword>
<reference evidence="3" key="2">
    <citation type="submission" date="2021-08" db="EMBL/GenBank/DDBJ databases">
        <authorList>
            <person name="Tani A."/>
            <person name="Ola A."/>
            <person name="Ogura Y."/>
            <person name="Katsura K."/>
            <person name="Hayashi T."/>
        </authorList>
    </citation>
    <scope>NUCLEOTIDE SEQUENCE</scope>
    <source>
        <strain evidence="3">DSM 16372</strain>
    </source>
</reference>
<dbReference type="EMBL" id="BPQO01000009">
    <property type="protein sequence ID" value="GJD89004.1"/>
    <property type="molecule type" value="Genomic_DNA"/>
</dbReference>
<feature type="compositionally biased region" description="Gly residues" evidence="1">
    <location>
        <begin position="68"/>
        <end position="78"/>
    </location>
</feature>
<evidence type="ECO:0000313" key="3">
    <source>
        <dbReference type="EMBL" id="GJD89004.1"/>
    </source>
</evidence>
<keyword evidence="4" id="KW-1185">Reference proteome</keyword>
<reference evidence="3" key="1">
    <citation type="journal article" date="2016" name="Front. Microbiol.">
        <title>Genome Sequence of the Piezophilic, Mesophilic Sulfate-Reducing Bacterium Desulfovibrio indicus J2T.</title>
        <authorList>
            <person name="Cao J."/>
            <person name="Maignien L."/>
            <person name="Shao Z."/>
            <person name="Alain K."/>
            <person name="Jebbar M."/>
        </authorList>
    </citation>
    <scope>NUCLEOTIDE SEQUENCE</scope>
    <source>
        <strain evidence="3">DSM 16372</strain>
    </source>
</reference>
<comment type="caution">
    <text evidence="3">The sequence shown here is derived from an EMBL/GenBank/DDBJ whole genome shotgun (WGS) entry which is preliminary data.</text>
</comment>
<feature type="region of interest" description="Disordered" evidence="1">
    <location>
        <begin position="45"/>
        <end position="78"/>
    </location>
</feature>